<comment type="caution">
    <text evidence="1">The sequence shown here is derived from an EMBL/GenBank/DDBJ whole genome shotgun (WGS) entry which is preliminary data.</text>
</comment>
<name>A0A5C5ZW35_9BACT</name>
<dbReference type="EMBL" id="SJPM01000016">
    <property type="protein sequence ID" value="TWT91191.1"/>
    <property type="molecule type" value="Genomic_DNA"/>
</dbReference>
<sequence>MTIGTVGDGITVERVTNQSTGYCPEPESWEAAADALDQIPVEHPDCFDPESVFRRCPTCSQINIVKDQWFVCGVCQSTLPALWNFV</sequence>
<evidence type="ECO:0000313" key="2">
    <source>
        <dbReference type="Proteomes" id="UP000316213"/>
    </source>
</evidence>
<evidence type="ECO:0000313" key="1">
    <source>
        <dbReference type="EMBL" id="TWT91191.1"/>
    </source>
</evidence>
<dbReference type="OrthoDB" id="189103at2"/>
<protein>
    <submittedName>
        <fullName evidence="1">Uncharacterized protein</fullName>
    </submittedName>
</protein>
<keyword evidence="2" id="KW-1185">Reference proteome</keyword>
<proteinExistence type="predicted"/>
<reference evidence="1 2" key="1">
    <citation type="submission" date="2019-02" db="EMBL/GenBank/DDBJ databases">
        <title>Deep-cultivation of Planctomycetes and their phenomic and genomic characterization uncovers novel biology.</title>
        <authorList>
            <person name="Wiegand S."/>
            <person name="Jogler M."/>
            <person name="Boedeker C."/>
            <person name="Pinto D."/>
            <person name="Vollmers J."/>
            <person name="Rivas-Marin E."/>
            <person name="Kohn T."/>
            <person name="Peeters S.H."/>
            <person name="Heuer A."/>
            <person name="Rast P."/>
            <person name="Oberbeckmann S."/>
            <person name="Bunk B."/>
            <person name="Jeske O."/>
            <person name="Meyerdierks A."/>
            <person name="Storesund J.E."/>
            <person name="Kallscheuer N."/>
            <person name="Luecker S."/>
            <person name="Lage O.M."/>
            <person name="Pohl T."/>
            <person name="Merkel B.J."/>
            <person name="Hornburger P."/>
            <person name="Mueller R.-W."/>
            <person name="Bruemmer F."/>
            <person name="Labrenz M."/>
            <person name="Spormann A.M."/>
            <person name="Op Den Camp H."/>
            <person name="Overmann J."/>
            <person name="Amann R."/>
            <person name="Jetten M.S.M."/>
            <person name="Mascher T."/>
            <person name="Medema M.H."/>
            <person name="Devos D.P."/>
            <person name="Kaster A.-K."/>
            <person name="Ovreas L."/>
            <person name="Rohde M."/>
            <person name="Galperin M.Y."/>
            <person name="Jogler C."/>
        </authorList>
    </citation>
    <scope>NUCLEOTIDE SEQUENCE [LARGE SCALE GENOMIC DNA]</scope>
    <source>
        <strain evidence="1 2">Pla100</strain>
    </source>
</reference>
<dbReference type="Proteomes" id="UP000316213">
    <property type="component" value="Unassembled WGS sequence"/>
</dbReference>
<dbReference type="AlphaFoldDB" id="A0A5C5ZW35"/>
<organism evidence="1 2">
    <name type="scientific">Neorhodopirellula pilleata</name>
    <dbReference type="NCBI Taxonomy" id="2714738"/>
    <lineage>
        <taxon>Bacteria</taxon>
        <taxon>Pseudomonadati</taxon>
        <taxon>Planctomycetota</taxon>
        <taxon>Planctomycetia</taxon>
        <taxon>Pirellulales</taxon>
        <taxon>Pirellulaceae</taxon>
        <taxon>Neorhodopirellula</taxon>
    </lineage>
</organism>
<gene>
    <name evidence="1" type="ORF">Pla100_53650</name>
</gene>
<accession>A0A5C5ZW35</accession>